<comment type="caution">
    <text evidence="2">The sequence shown here is derived from an EMBL/GenBank/DDBJ whole genome shotgun (WGS) entry which is preliminary data.</text>
</comment>
<keyword evidence="1" id="KW-0812">Transmembrane</keyword>
<evidence type="ECO:0000256" key="1">
    <source>
        <dbReference type="SAM" id="Phobius"/>
    </source>
</evidence>
<evidence type="ECO:0000313" key="3">
    <source>
        <dbReference type="Proteomes" id="UP000654075"/>
    </source>
</evidence>
<feature type="transmembrane region" description="Helical" evidence="1">
    <location>
        <begin position="47"/>
        <end position="69"/>
    </location>
</feature>
<evidence type="ECO:0000313" key="2">
    <source>
        <dbReference type="EMBL" id="CAE8619969.1"/>
    </source>
</evidence>
<sequence>PRAGYLSRIALWSSRWLSTWLASDCPFVPDKLGARVVVQEHARVRDLVVAVVLVLALVLVLVLVVVFVVTTKAGHMQLELAHVLFQHMSV</sequence>
<protein>
    <submittedName>
        <fullName evidence="2">Uncharacterized protein</fullName>
    </submittedName>
</protein>
<reference evidence="2" key="1">
    <citation type="submission" date="2021-02" db="EMBL/GenBank/DDBJ databases">
        <authorList>
            <person name="Dougan E. K."/>
            <person name="Rhodes N."/>
            <person name="Thang M."/>
            <person name="Chan C."/>
        </authorList>
    </citation>
    <scope>NUCLEOTIDE SEQUENCE</scope>
</reference>
<keyword evidence="3" id="KW-1185">Reference proteome</keyword>
<feature type="non-terminal residue" evidence="2">
    <location>
        <position position="90"/>
    </location>
</feature>
<organism evidence="2 3">
    <name type="scientific">Polarella glacialis</name>
    <name type="common">Dinoflagellate</name>
    <dbReference type="NCBI Taxonomy" id="89957"/>
    <lineage>
        <taxon>Eukaryota</taxon>
        <taxon>Sar</taxon>
        <taxon>Alveolata</taxon>
        <taxon>Dinophyceae</taxon>
        <taxon>Suessiales</taxon>
        <taxon>Suessiaceae</taxon>
        <taxon>Polarella</taxon>
    </lineage>
</organism>
<accession>A0A813G0N3</accession>
<keyword evidence="1" id="KW-0472">Membrane</keyword>
<keyword evidence="1" id="KW-1133">Transmembrane helix</keyword>
<proteinExistence type="predicted"/>
<dbReference type="EMBL" id="CAJNNV010027269">
    <property type="protein sequence ID" value="CAE8619969.1"/>
    <property type="molecule type" value="Genomic_DNA"/>
</dbReference>
<gene>
    <name evidence="2" type="ORF">PGLA1383_LOCUS37544</name>
</gene>
<dbReference type="AlphaFoldDB" id="A0A813G0N3"/>
<name>A0A813G0N3_POLGL</name>
<dbReference type="Proteomes" id="UP000654075">
    <property type="component" value="Unassembled WGS sequence"/>
</dbReference>